<dbReference type="GO" id="GO:0016787">
    <property type="term" value="F:hydrolase activity"/>
    <property type="evidence" value="ECO:0007669"/>
    <property type="project" value="UniProtKB-KW"/>
</dbReference>
<gene>
    <name evidence="7" type="ORF">IAQ69_11600</name>
</gene>
<keyword evidence="3 7" id="KW-0378">Hydrolase</keyword>
<protein>
    <submittedName>
        <fullName evidence="7">MBL fold metallo-hydrolase</fullName>
    </submittedName>
</protein>
<dbReference type="Pfam" id="PF00753">
    <property type="entry name" value="Lactamase_B"/>
    <property type="match status" value="1"/>
</dbReference>
<name>A0A7T8AR99_9GAMM</name>
<dbReference type="SUPFAM" id="SSF56281">
    <property type="entry name" value="Metallo-hydrolase/oxidoreductase"/>
    <property type="match status" value="1"/>
</dbReference>
<dbReference type="PANTHER" id="PTHR42978:SF6">
    <property type="entry name" value="QUORUM-QUENCHING LACTONASE YTNP-RELATED"/>
    <property type="match status" value="1"/>
</dbReference>
<keyword evidence="4" id="KW-0862">Zinc</keyword>
<evidence type="ECO:0000259" key="6">
    <source>
        <dbReference type="SMART" id="SM00849"/>
    </source>
</evidence>
<dbReference type="CDD" id="cd07720">
    <property type="entry name" value="OPHC2-like_MBL-fold"/>
    <property type="match status" value="1"/>
</dbReference>
<evidence type="ECO:0000256" key="3">
    <source>
        <dbReference type="ARBA" id="ARBA00022801"/>
    </source>
</evidence>
<evidence type="ECO:0000256" key="4">
    <source>
        <dbReference type="ARBA" id="ARBA00022833"/>
    </source>
</evidence>
<dbReference type="GO" id="GO:0046872">
    <property type="term" value="F:metal ion binding"/>
    <property type="evidence" value="ECO:0007669"/>
    <property type="project" value="UniProtKB-KW"/>
</dbReference>
<dbReference type="AlphaFoldDB" id="A0A7T8AR99"/>
<feature type="chain" id="PRO_5032342822" evidence="5">
    <location>
        <begin position="26"/>
        <end position="326"/>
    </location>
</feature>
<feature type="signal peptide" evidence="5">
    <location>
        <begin position="1"/>
        <end position="25"/>
    </location>
</feature>
<organism evidence="7 8">
    <name type="scientific">Acinetobacter variabilis</name>
    <dbReference type="NCBI Taxonomy" id="70346"/>
    <lineage>
        <taxon>Bacteria</taxon>
        <taxon>Pseudomonadati</taxon>
        <taxon>Pseudomonadota</taxon>
        <taxon>Gammaproteobacteria</taxon>
        <taxon>Moraxellales</taxon>
        <taxon>Moraxellaceae</taxon>
        <taxon>Acinetobacter</taxon>
    </lineage>
</organism>
<comment type="similarity">
    <text evidence="1">Belongs to the metallo-beta-lactamase superfamily.</text>
</comment>
<sequence length="326" mass="35709">MNILKTSLLTSLLSFSVLGVSVSQAAEPALITSQKQVAGYYHHQIGNIQITALLDGTNYLNPSMFKGLTDAEKTEILKKYHADQAKGIQTSVNAFLINTGNQLLMVDSGAASCFGTHLGSIYNNLKASGYQPAQVSGIFLTHLHPDHVCGISNNGAANYPNATLHISKTEYDYWLSPNTVKKLPKDQQESFLGTVEKIKAALAPYEKAKKVKVFSDKSLAFGGVEFKPSFGHTPGHYSFKLKADGQEVVFVGDIVHSHTLQFDKPETAIEFDVDPKTAVQTRLKHFAEYAKQGQTIAAPHLPFPGIGHIYSKDGKSYQWIPVHFKD</sequence>
<dbReference type="PANTHER" id="PTHR42978">
    <property type="entry name" value="QUORUM-QUENCHING LACTONASE YTNP-RELATED-RELATED"/>
    <property type="match status" value="1"/>
</dbReference>
<proteinExistence type="inferred from homology"/>
<dbReference type="SMART" id="SM00849">
    <property type="entry name" value="Lactamase_B"/>
    <property type="match status" value="1"/>
</dbReference>
<dbReference type="InterPro" id="IPR036866">
    <property type="entry name" value="RibonucZ/Hydroxyglut_hydro"/>
</dbReference>
<feature type="domain" description="Metallo-beta-lactamase" evidence="6">
    <location>
        <begin position="91"/>
        <end position="300"/>
    </location>
</feature>
<evidence type="ECO:0000313" key="7">
    <source>
        <dbReference type="EMBL" id="QQN87490.1"/>
    </source>
</evidence>
<dbReference type="RefSeq" id="WP_200228925.1">
    <property type="nucleotide sequence ID" value="NZ_CP060811.1"/>
</dbReference>
<dbReference type="InterPro" id="IPR001279">
    <property type="entry name" value="Metallo-B-lactamas"/>
</dbReference>
<dbReference type="EMBL" id="CP060811">
    <property type="protein sequence ID" value="QQN87490.1"/>
    <property type="molecule type" value="Genomic_DNA"/>
</dbReference>
<reference evidence="7 8" key="1">
    <citation type="submission" date="2020-08" db="EMBL/GenBank/DDBJ databases">
        <title>Emergence of ISAba1-mediated novel tet(X) in Acinetobacter variabilis from a chicken farm.</title>
        <authorList>
            <person name="Peng K."/>
            <person name="Li R."/>
        </authorList>
    </citation>
    <scope>NUCLEOTIDE SEQUENCE [LARGE SCALE GENOMIC DNA]</scope>
    <source>
        <strain evidence="7 8">XM9F202-2</strain>
    </source>
</reference>
<evidence type="ECO:0000313" key="8">
    <source>
        <dbReference type="Proteomes" id="UP000596079"/>
    </source>
</evidence>
<evidence type="ECO:0000256" key="1">
    <source>
        <dbReference type="ARBA" id="ARBA00007749"/>
    </source>
</evidence>
<dbReference type="InterPro" id="IPR051013">
    <property type="entry name" value="MBL_superfamily_lactonases"/>
</dbReference>
<dbReference type="Gene3D" id="3.60.15.10">
    <property type="entry name" value="Ribonuclease Z/Hydroxyacylglutathione hydrolase-like"/>
    <property type="match status" value="1"/>
</dbReference>
<keyword evidence="2" id="KW-0479">Metal-binding</keyword>
<evidence type="ECO:0000256" key="2">
    <source>
        <dbReference type="ARBA" id="ARBA00022723"/>
    </source>
</evidence>
<dbReference type="Proteomes" id="UP000596079">
    <property type="component" value="Chromosome"/>
</dbReference>
<evidence type="ECO:0000256" key="5">
    <source>
        <dbReference type="SAM" id="SignalP"/>
    </source>
</evidence>
<accession>A0A7T8AR99</accession>
<keyword evidence="5" id="KW-0732">Signal</keyword>